<protein>
    <submittedName>
        <fullName evidence="1">Retrovirus-related Pol polyprotein from transposon TNT 1-94</fullName>
    </submittedName>
</protein>
<evidence type="ECO:0000313" key="1">
    <source>
        <dbReference type="EMBL" id="GEU85039.1"/>
    </source>
</evidence>
<sequence length="134" mass="14877">MNAANMAGWVTLQEIVFQKFSSIISVIFSKQSHPRLLSSSQHKPKIRPTKDFEAKYNKVKAKLALMNSSALVSKSSMVKNIGLVAKSYEWDEEDVSSDDNETTKVTALMPLADDKNLAVGKESAKNSEWVKISI</sequence>
<dbReference type="EMBL" id="BKCJ010009023">
    <property type="protein sequence ID" value="GEU85039.1"/>
    <property type="molecule type" value="Genomic_DNA"/>
</dbReference>
<dbReference type="AlphaFoldDB" id="A0A6L2NHS1"/>
<comment type="caution">
    <text evidence="1">The sequence shown here is derived from an EMBL/GenBank/DDBJ whole genome shotgun (WGS) entry which is preliminary data.</text>
</comment>
<gene>
    <name evidence="1" type="ORF">Tci_057017</name>
</gene>
<accession>A0A6L2NHS1</accession>
<organism evidence="1">
    <name type="scientific">Tanacetum cinerariifolium</name>
    <name type="common">Dalmatian daisy</name>
    <name type="synonym">Chrysanthemum cinerariifolium</name>
    <dbReference type="NCBI Taxonomy" id="118510"/>
    <lineage>
        <taxon>Eukaryota</taxon>
        <taxon>Viridiplantae</taxon>
        <taxon>Streptophyta</taxon>
        <taxon>Embryophyta</taxon>
        <taxon>Tracheophyta</taxon>
        <taxon>Spermatophyta</taxon>
        <taxon>Magnoliopsida</taxon>
        <taxon>eudicotyledons</taxon>
        <taxon>Gunneridae</taxon>
        <taxon>Pentapetalae</taxon>
        <taxon>asterids</taxon>
        <taxon>campanulids</taxon>
        <taxon>Asterales</taxon>
        <taxon>Asteraceae</taxon>
        <taxon>Asteroideae</taxon>
        <taxon>Anthemideae</taxon>
        <taxon>Anthemidinae</taxon>
        <taxon>Tanacetum</taxon>
    </lineage>
</organism>
<name>A0A6L2NHS1_TANCI</name>
<proteinExistence type="predicted"/>
<reference evidence="1" key="1">
    <citation type="journal article" date="2019" name="Sci. Rep.">
        <title>Draft genome of Tanacetum cinerariifolium, the natural source of mosquito coil.</title>
        <authorList>
            <person name="Yamashiro T."/>
            <person name="Shiraishi A."/>
            <person name="Satake H."/>
            <person name="Nakayama K."/>
        </authorList>
    </citation>
    <scope>NUCLEOTIDE SEQUENCE</scope>
</reference>